<dbReference type="Pfam" id="PF00225">
    <property type="entry name" value="Kinesin"/>
    <property type="match status" value="1"/>
</dbReference>
<comment type="similarity">
    <text evidence="9">Belongs to the TRAFAC class myosin-kinesin ATPase superfamily. Kinesin family.</text>
</comment>
<dbReference type="InterPro" id="IPR038797">
    <property type="entry name" value="Fltp"/>
</dbReference>
<dbReference type="InterPro" id="IPR027417">
    <property type="entry name" value="P-loop_NTPase"/>
</dbReference>
<keyword evidence="4 9" id="KW-0547">Nucleotide-binding</keyword>
<evidence type="ECO:0000256" key="10">
    <source>
        <dbReference type="SAM" id="Coils"/>
    </source>
</evidence>
<evidence type="ECO:0000256" key="11">
    <source>
        <dbReference type="SAM" id="MobiDB-lite"/>
    </source>
</evidence>
<comment type="subcellular location">
    <subcellularLocation>
        <location evidence="1">Cytoplasm</location>
        <location evidence="1">Cytoskeleton</location>
        <location evidence="1">Spindle</location>
    </subcellularLocation>
</comment>
<dbReference type="PROSITE" id="PS50067">
    <property type="entry name" value="KINESIN_MOTOR_2"/>
    <property type="match status" value="1"/>
</dbReference>
<keyword evidence="6 10" id="KW-0175">Coiled coil</keyword>
<dbReference type="AlphaFoldDB" id="A0A8S9XXA7"/>
<reference evidence="13" key="1">
    <citation type="journal article" date="2021" name="Mol. Ecol. Resour.">
        <title>Apolygus lucorum genome provides insights into omnivorousness and mesophyll feeding.</title>
        <authorList>
            <person name="Liu Y."/>
            <person name="Liu H."/>
            <person name="Wang H."/>
            <person name="Huang T."/>
            <person name="Liu B."/>
            <person name="Yang B."/>
            <person name="Yin L."/>
            <person name="Li B."/>
            <person name="Zhang Y."/>
            <person name="Zhang S."/>
            <person name="Jiang F."/>
            <person name="Zhang X."/>
            <person name="Ren Y."/>
            <person name="Wang B."/>
            <person name="Wang S."/>
            <person name="Lu Y."/>
            <person name="Wu K."/>
            <person name="Fan W."/>
            <person name="Wang G."/>
        </authorList>
    </citation>
    <scope>NUCLEOTIDE SEQUENCE</scope>
    <source>
        <strain evidence="13">12Hb</strain>
    </source>
</reference>
<keyword evidence="2" id="KW-0963">Cytoplasm</keyword>
<feature type="domain" description="Kinesin motor" evidence="12">
    <location>
        <begin position="144"/>
        <end position="559"/>
    </location>
</feature>
<gene>
    <name evidence="13" type="ORF">GE061_010618</name>
</gene>
<proteinExistence type="inferred from homology"/>
<name>A0A8S9XXA7_APOLU</name>
<evidence type="ECO:0000313" key="13">
    <source>
        <dbReference type="EMBL" id="KAF6212908.1"/>
    </source>
</evidence>
<dbReference type="GO" id="GO:0005524">
    <property type="term" value="F:ATP binding"/>
    <property type="evidence" value="ECO:0007669"/>
    <property type="project" value="UniProtKB-UniRule"/>
</dbReference>
<protein>
    <recommendedName>
        <fullName evidence="12">Kinesin motor domain-containing protein</fullName>
    </recommendedName>
</protein>
<keyword evidence="7 9" id="KW-0505">Motor protein</keyword>
<keyword evidence="8" id="KW-0206">Cytoskeleton</keyword>
<evidence type="ECO:0000259" key="12">
    <source>
        <dbReference type="PROSITE" id="PS50067"/>
    </source>
</evidence>
<dbReference type="GO" id="GO:0051231">
    <property type="term" value="P:spindle elongation"/>
    <property type="evidence" value="ECO:0007669"/>
    <property type="project" value="TreeGrafter"/>
</dbReference>
<dbReference type="GO" id="GO:0007018">
    <property type="term" value="P:microtubule-based movement"/>
    <property type="evidence" value="ECO:0007669"/>
    <property type="project" value="InterPro"/>
</dbReference>
<dbReference type="GO" id="GO:0090307">
    <property type="term" value="P:mitotic spindle assembly"/>
    <property type="evidence" value="ECO:0007669"/>
    <property type="project" value="TreeGrafter"/>
</dbReference>
<organism evidence="13 14">
    <name type="scientific">Apolygus lucorum</name>
    <name type="common">Small green plant bug</name>
    <name type="synonym">Lygocoris lucorum</name>
    <dbReference type="NCBI Taxonomy" id="248454"/>
    <lineage>
        <taxon>Eukaryota</taxon>
        <taxon>Metazoa</taxon>
        <taxon>Ecdysozoa</taxon>
        <taxon>Arthropoda</taxon>
        <taxon>Hexapoda</taxon>
        <taxon>Insecta</taxon>
        <taxon>Pterygota</taxon>
        <taxon>Neoptera</taxon>
        <taxon>Paraneoptera</taxon>
        <taxon>Hemiptera</taxon>
        <taxon>Heteroptera</taxon>
        <taxon>Panheteroptera</taxon>
        <taxon>Cimicomorpha</taxon>
        <taxon>Miridae</taxon>
        <taxon>Mirini</taxon>
        <taxon>Apolygus</taxon>
    </lineage>
</organism>
<dbReference type="GO" id="GO:0005634">
    <property type="term" value="C:nucleus"/>
    <property type="evidence" value="ECO:0007669"/>
    <property type="project" value="TreeGrafter"/>
</dbReference>
<evidence type="ECO:0000256" key="9">
    <source>
        <dbReference type="PROSITE-ProRule" id="PRU00283"/>
    </source>
</evidence>
<evidence type="ECO:0000256" key="8">
    <source>
        <dbReference type="ARBA" id="ARBA00023212"/>
    </source>
</evidence>
<dbReference type="InterPro" id="IPR047149">
    <property type="entry name" value="KIF11-like"/>
</dbReference>
<dbReference type="GO" id="GO:0072686">
    <property type="term" value="C:mitotic spindle"/>
    <property type="evidence" value="ECO:0007669"/>
    <property type="project" value="TreeGrafter"/>
</dbReference>
<dbReference type="InterPro" id="IPR036961">
    <property type="entry name" value="Kinesin_motor_dom_sf"/>
</dbReference>
<dbReference type="GO" id="GO:0008017">
    <property type="term" value="F:microtubule binding"/>
    <property type="evidence" value="ECO:0007669"/>
    <property type="project" value="InterPro"/>
</dbReference>
<evidence type="ECO:0000256" key="6">
    <source>
        <dbReference type="ARBA" id="ARBA00023054"/>
    </source>
</evidence>
<dbReference type="GO" id="GO:0005876">
    <property type="term" value="C:spindle microtubule"/>
    <property type="evidence" value="ECO:0007669"/>
    <property type="project" value="TreeGrafter"/>
</dbReference>
<feature type="binding site" evidence="9">
    <location>
        <begin position="231"/>
        <end position="238"/>
    </location>
    <ligand>
        <name>ATP</name>
        <dbReference type="ChEBI" id="CHEBI:30616"/>
    </ligand>
</feature>
<feature type="coiled-coil region" evidence="10">
    <location>
        <begin position="708"/>
        <end position="776"/>
    </location>
</feature>
<dbReference type="PANTHER" id="PTHR47970:SF29">
    <property type="entry name" value="KINESIN FAMILY MEMBER 20B"/>
    <property type="match status" value="1"/>
</dbReference>
<evidence type="ECO:0000256" key="5">
    <source>
        <dbReference type="ARBA" id="ARBA00022840"/>
    </source>
</evidence>
<dbReference type="SMART" id="SM00129">
    <property type="entry name" value="KISc"/>
    <property type="match status" value="1"/>
</dbReference>
<feature type="region of interest" description="Disordered" evidence="11">
    <location>
        <begin position="810"/>
        <end position="836"/>
    </location>
</feature>
<accession>A0A8S9XXA7</accession>
<sequence>MRLIDCISNNYELSELSYFLICFWTLLYISEFETNFQPERLGNWQVPKKYPHERPRARRGHTKVIADDRGHLLPGVTRIEPWNHFTSTWQLPKRITRKVARDVNTLRPTRKHLTSWEKRSYHVPIYDRNNPPALPSTMASAISKYNVFLRIKPLDVLNIDDQLNADILTDIEPSSITLSHTNKKNEIIKCQYNFEKVFKPSASQSEVFDEVISPKLNDFFKGNDSLVFSYGTSNSGKSFTMQGTRDQPGIIPRVVHVIYQSIHGHIDTELKLKPYKSCQAAIVNERERKELIAEKSEIFERLHSSLTESHDTSLSGMTSEQATLSMDLEDSPGIPNCLKDDEMCSVWISFYEVYNEQIFDLLAFNPTSLQNPLRLEFDEEDDSFHPKDLKVINASTWEEAFDLYRYGKRNLRVSETILNRKSSRSHSVFTLRILTRKVDETDQYLGVNCFNLCDLAGSERLKHTSQMGKATVKETLNINTSILTLNKCFASLKADTQKVIRGSEHGTVLPYRDSKLTMLFKKFLKGQGQLTMVANMSQESHMFYQTEQILKITSLAYKTRVDKKTNDNLAFRLPLVMPKRRFSTMMAQEQSSPVSTRNVNPIAGSRLYPGAAADSINPEILRLRKENFKLVEEMKRRDLERQQLDTEAKELERSLKSRIYELETQLNTQSRNLENRNVYQEKFFELEKKYRTRVTEANLKELDFFRRLDAAEAKVDELTSALQDAFNIEDSAGPKETVTKVIYLHNNLFAAAKEEVDELSNLNEDLTQKVVTLQNLISERDNEISNLKGQILDAELLRQREEVRLNNLKPPEGTEVENEVTSCDNSDDEFLSSNTKVKSHGGARWISDEESSPLYIPPKAKTTAKKKKTVRNKDFPYHRSCRKAKGSESPETSHEILPARRARRQLMRPVEDFLGDNLQSEQETPPQLSPGAFMKNTLRSGRRRKIRFHYPEKWRGRHAGVRRWSDAMG</sequence>
<keyword evidence="3" id="KW-0597">Phosphoprotein</keyword>
<comment type="caution">
    <text evidence="13">The sequence shown here is derived from an EMBL/GenBank/DDBJ whole genome shotgun (WGS) entry which is preliminary data.</text>
</comment>
<keyword evidence="5 9" id="KW-0067">ATP-binding</keyword>
<dbReference type="InterPro" id="IPR001752">
    <property type="entry name" value="Kinesin_motor_dom"/>
</dbReference>
<dbReference type="GO" id="GO:0008574">
    <property type="term" value="F:plus-end-directed microtubule motor activity"/>
    <property type="evidence" value="ECO:0007669"/>
    <property type="project" value="TreeGrafter"/>
</dbReference>
<evidence type="ECO:0000313" key="14">
    <source>
        <dbReference type="Proteomes" id="UP000466442"/>
    </source>
</evidence>
<evidence type="ECO:0000256" key="1">
    <source>
        <dbReference type="ARBA" id="ARBA00004186"/>
    </source>
</evidence>
<dbReference type="Proteomes" id="UP000466442">
    <property type="component" value="Unassembled WGS sequence"/>
</dbReference>
<evidence type="ECO:0000256" key="3">
    <source>
        <dbReference type="ARBA" id="ARBA00022553"/>
    </source>
</evidence>
<dbReference type="Gene3D" id="3.40.850.10">
    <property type="entry name" value="Kinesin motor domain"/>
    <property type="match status" value="1"/>
</dbReference>
<evidence type="ECO:0000256" key="4">
    <source>
        <dbReference type="ARBA" id="ARBA00022741"/>
    </source>
</evidence>
<evidence type="ECO:0000256" key="2">
    <source>
        <dbReference type="ARBA" id="ARBA00022490"/>
    </source>
</evidence>
<dbReference type="CDD" id="cd23705">
    <property type="entry name" value="Flattop"/>
    <property type="match status" value="1"/>
</dbReference>
<dbReference type="PANTHER" id="PTHR47970">
    <property type="entry name" value="KINESIN-LIKE PROTEIN KIF11"/>
    <property type="match status" value="1"/>
</dbReference>
<dbReference type="SUPFAM" id="SSF52540">
    <property type="entry name" value="P-loop containing nucleoside triphosphate hydrolases"/>
    <property type="match status" value="1"/>
</dbReference>
<keyword evidence="14" id="KW-1185">Reference proteome</keyword>
<dbReference type="EMBL" id="WIXP02000003">
    <property type="protein sequence ID" value="KAF6212908.1"/>
    <property type="molecule type" value="Genomic_DNA"/>
</dbReference>
<dbReference type="PRINTS" id="PR00380">
    <property type="entry name" value="KINESINHEAVY"/>
</dbReference>
<evidence type="ECO:0000256" key="7">
    <source>
        <dbReference type="ARBA" id="ARBA00023175"/>
    </source>
</evidence>
<dbReference type="OrthoDB" id="123929at2759"/>
<dbReference type="Pfam" id="PF22611">
    <property type="entry name" value="CFAP126"/>
    <property type="match status" value="1"/>
</dbReference>